<evidence type="ECO:0000313" key="1">
    <source>
        <dbReference type="EMBL" id="VFJ13697.1"/>
    </source>
</evidence>
<accession>A0A484IBV2</accession>
<protein>
    <submittedName>
        <fullName evidence="1">Metal-dependent hydrolase</fullName>
    </submittedName>
</protein>
<dbReference type="OrthoDB" id="28313at2157"/>
<reference evidence="1 2" key="1">
    <citation type="submission" date="2019-02" db="EMBL/GenBank/DDBJ databases">
        <authorList>
            <person name="Lehtovirta-Morley E L."/>
        </authorList>
    </citation>
    <scope>NUCLEOTIDE SEQUENCE [LARGE SCALE GENOMIC DNA]</scope>
    <source>
        <strain evidence="1">NFRAN1</strain>
    </source>
</reference>
<dbReference type="GeneID" id="39420735"/>
<dbReference type="Gene3D" id="3.60.15.10">
    <property type="entry name" value="Ribonuclease Z/Hydroxyacylglutathione hydrolase-like"/>
    <property type="match status" value="1"/>
</dbReference>
<dbReference type="PANTHER" id="PTHR43546:SF8">
    <property type="entry name" value="METALLO-BETA-LACTAMASE DOMAIN-CONTAINING PROTEIN"/>
    <property type="match status" value="1"/>
</dbReference>
<dbReference type="EMBL" id="LR216287">
    <property type="protein sequence ID" value="VFJ13697.1"/>
    <property type="molecule type" value="Genomic_DNA"/>
</dbReference>
<dbReference type="RefSeq" id="WP_134483673.1">
    <property type="nucleotide sequence ID" value="NZ_LR216287.1"/>
</dbReference>
<dbReference type="GO" id="GO:0016787">
    <property type="term" value="F:hydrolase activity"/>
    <property type="evidence" value="ECO:0007669"/>
    <property type="project" value="UniProtKB-KW"/>
</dbReference>
<keyword evidence="1" id="KW-0378">Hydrolase</keyword>
<dbReference type="AlphaFoldDB" id="A0A484IBV2"/>
<dbReference type="SUPFAM" id="SSF56281">
    <property type="entry name" value="Metallo-hydrolase/oxidoreductase"/>
    <property type="match status" value="1"/>
</dbReference>
<dbReference type="InterPro" id="IPR050114">
    <property type="entry name" value="UPF0173_UPF0282_UlaG_hydrolase"/>
</dbReference>
<sequence length="223" mass="25530">MIDVEGVEIRWNGHDGFRFDLKDNKRKIYVDPYKLISGYNHKNDADIILISHNHFDHLSVEDINKIINKNTRIYCAEECLDSLKKNYPQNDITVLKPGETRKLEDGITITSVESYNTNKDFHPKKDEKIGFLIKMNNNLTIYHTGDTDIIPEMEKVDTDILLIPVSGTYVMTAQEAIKATNEIIKPKKLAIPMHYGSIVGSVKDAEEFCKNVNVCKTVMLEIE</sequence>
<dbReference type="PANTHER" id="PTHR43546">
    <property type="entry name" value="UPF0173 METAL-DEPENDENT HYDROLASE MJ1163-RELATED"/>
    <property type="match status" value="1"/>
</dbReference>
<dbReference type="Proteomes" id="UP000294299">
    <property type="component" value="Chromosome NFRAN"/>
</dbReference>
<evidence type="ECO:0000313" key="2">
    <source>
        <dbReference type="Proteomes" id="UP000294299"/>
    </source>
</evidence>
<gene>
    <name evidence="1" type="ORF">NFRAN_1375</name>
</gene>
<name>A0A484IBV2_9ARCH</name>
<dbReference type="InterPro" id="IPR036866">
    <property type="entry name" value="RibonucZ/Hydroxyglut_hydro"/>
</dbReference>
<proteinExistence type="predicted"/>
<dbReference type="KEGG" id="nfn:NFRAN_1375"/>
<dbReference type="Pfam" id="PF13483">
    <property type="entry name" value="Lactamase_B_3"/>
    <property type="match status" value="1"/>
</dbReference>
<keyword evidence="2" id="KW-1185">Reference proteome</keyword>
<organism evidence="1 2">
    <name type="scientific">Candidatus Nitrosocosmicus franklandianus</name>
    <dbReference type="NCBI Taxonomy" id="1798806"/>
    <lineage>
        <taxon>Archaea</taxon>
        <taxon>Nitrososphaerota</taxon>
        <taxon>Nitrososphaeria</taxon>
        <taxon>Nitrososphaerales</taxon>
        <taxon>Nitrososphaeraceae</taxon>
        <taxon>Candidatus Nitrosocosmicus</taxon>
    </lineage>
</organism>